<accession>A0A3E1RD60</accession>
<dbReference type="RefSeq" id="WP_117176364.1">
    <property type="nucleotide sequence ID" value="NZ_QFZK01000004.1"/>
</dbReference>
<dbReference type="Proteomes" id="UP000260665">
    <property type="component" value="Unassembled WGS sequence"/>
</dbReference>
<reference evidence="1 2" key="1">
    <citation type="submission" date="2018-05" db="EMBL/GenBank/DDBJ databases">
        <title>Rhodoferax soyangensis sp.nov., isolated from an oligotrophic freshwater lake.</title>
        <authorList>
            <person name="Park M."/>
        </authorList>
    </citation>
    <scope>NUCLEOTIDE SEQUENCE [LARGE SCALE GENOMIC DNA]</scope>
    <source>
        <strain evidence="1 2">IMCC26218</strain>
    </source>
</reference>
<dbReference type="AlphaFoldDB" id="A0A3E1RD60"/>
<evidence type="ECO:0000313" key="1">
    <source>
        <dbReference type="EMBL" id="RFO97307.1"/>
    </source>
</evidence>
<gene>
    <name evidence="1" type="ORF">DIC66_09270</name>
</gene>
<name>A0A3E1RD60_9BURK</name>
<proteinExistence type="predicted"/>
<comment type="caution">
    <text evidence="1">The sequence shown here is derived from an EMBL/GenBank/DDBJ whole genome shotgun (WGS) entry which is preliminary data.</text>
</comment>
<evidence type="ECO:0000313" key="2">
    <source>
        <dbReference type="Proteomes" id="UP000260665"/>
    </source>
</evidence>
<keyword evidence="2" id="KW-1185">Reference proteome</keyword>
<sequence length="85" mass="8875">MTCLKTTRPALAHPSSRQAFPEIESAVIGALARLGRELFGVGLGMAPEPATSPSDAAEAEYASWMPDPGAIEVASWAAHLRASAR</sequence>
<protein>
    <submittedName>
        <fullName evidence="1">Uncharacterized protein</fullName>
    </submittedName>
</protein>
<dbReference type="EMBL" id="QFZK01000004">
    <property type="protein sequence ID" value="RFO97307.1"/>
    <property type="molecule type" value="Genomic_DNA"/>
</dbReference>
<organism evidence="1 2">
    <name type="scientific">Rhodoferax lacus</name>
    <dbReference type="NCBI Taxonomy" id="2184758"/>
    <lineage>
        <taxon>Bacteria</taxon>
        <taxon>Pseudomonadati</taxon>
        <taxon>Pseudomonadota</taxon>
        <taxon>Betaproteobacteria</taxon>
        <taxon>Burkholderiales</taxon>
        <taxon>Comamonadaceae</taxon>
        <taxon>Rhodoferax</taxon>
    </lineage>
</organism>